<evidence type="ECO:0000313" key="2">
    <source>
        <dbReference type="Proteomes" id="UP000027120"/>
    </source>
</evidence>
<dbReference type="STRING" id="2711.A0A067EYS0"/>
<dbReference type="AlphaFoldDB" id="A0A067EYS0"/>
<dbReference type="Proteomes" id="UP000027120">
    <property type="component" value="Unassembled WGS sequence"/>
</dbReference>
<keyword evidence="2" id="KW-1185">Reference proteome</keyword>
<evidence type="ECO:0008006" key="3">
    <source>
        <dbReference type="Google" id="ProtNLM"/>
    </source>
</evidence>
<reference evidence="1 2" key="1">
    <citation type="submission" date="2014-04" db="EMBL/GenBank/DDBJ databases">
        <authorList>
            <consortium name="International Citrus Genome Consortium"/>
            <person name="Gmitter F."/>
            <person name="Chen C."/>
            <person name="Farmerie W."/>
            <person name="Harkins T."/>
            <person name="Desany B."/>
            <person name="Mohiuddin M."/>
            <person name="Kodira C."/>
            <person name="Borodovsky M."/>
            <person name="Lomsadze A."/>
            <person name="Burns P."/>
            <person name="Jenkins J."/>
            <person name="Prochnik S."/>
            <person name="Shu S."/>
            <person name="Chapman J."/>
            <person name="Pitluck S."/>
            <person name="Schmutz J."/>
            <person name="Rokhsar D."/>
        </authorList>
    </citation>
    <scope>NUCLEOTIDE SEQUENCE</scope>
</reference>
<dbReference type="Gene3D" id="3.40.50.1820">
    <property type="entry name" value="alpha/beta hydrolase"/>
    <property type="match status" value="1"/>
</dbReference>
<sequence>MTVKPLAVLNKAHKMRVPFELKQGQTRVSHQLPSGLNIEVIEQKSVTSKDPDTKNEKRPPLVFVHGSYHAAWCWAEHWLPFFADSGFDCYAVSLLGQ</sequence>
<gene>
    <name evidence="1" type="ORF">CISIN_1g0207412mg</name>
</gene>
<dbReference type="SUPFAM" id="SSF53474">
    <property type="entry name" value="alpha/beta-Hydrolases"/>
    <property type="match status" value="1"/>
</dbReference>
<name>A0A067EYS0_CITSI</name>
<dbReference type="InterPro" id="IPR029058">
    <property type="entry name" value="AB_hydrolase_fold"/>
</dbReference>
<dbReference type="EMBL" id="KK784943">
    <property type="protein sequence ID" value="KDO59025.1"/>
    <property type="molecule type" value="Genomic_DNA"/>
</dbReference>
<evidence type="ECO:0000313" key="1">
    <source>
        <dbReference type="EMBL" id="KDO59025.1"/>
    </source>
</evidence>
<proteinExistence type="predicted"/>
<feature type="non-terminal residue" evidence="1">
    <location>
        <position position="97"/>
    </location>
</feature>
<protein>
    <recommendedName>
        <fullName evidence="3">AB hydrolase-1 domain-containing protein</fullName>
    </recommendedName>
</protein>
<accession>A0A067EYS0</accession>
<organism evidence="1 2">
    <name type="scientific">Citrus sinensis</name>
    <name type="common">Sweet orange</name>
    <name type="synonym">Citrus aurantium var. sinensis</name>
    <dbReference type="NCBI Taxonomy" id="2711"/>
    <lineage>
        <taxon>Eukaryota</taxon>
        <taxon>Viridiplantae</taxon>
        <taxon>Streptophyta</taxon>
        <taxon>Embryophyta</taxon>
        <taxon>Tracheophyta</taxon>
        <taxon>Spermatophyta</taxon>
        <taxon>Magnoliopsida</taxon>
        <taxon>eudicotyledons</taxon>
        <taxon>Gunneridae</taxon>
        <taxon>Pentapetalae</taxon>
        <taxon>rosids</taxon>
        <taxon>malvids</taxon>
        <taxon>Sapindales</taxon>
        <taxon>Rutaceae</taxon>
        <taxon>Aurantioideae</taxon>
        <taxon>Citrus</taxon>
    </lineage>
</organism>